<evidence type="ECO:0000256" key="1">
    <source>
        <dbReference type="ARBA" id="ARBA00004429"/>
    </source>
</evidence>
<feature type="transmembrane region" description="Helical" evidence="10">
    <location>
        <begin position="230"/>
        <end position="247"/>
    </location>
</feature>
<evidence type="ECO:0000256" key="4">
    <source>
        <dbReference type="ARBA" id="ARBA00022475"/>
    </source>
</evidence>
<dbReference type="GO" id="GO:0006865">
    <property type="term" value="P:amino acid transport"/>
    <property type="evidence" value="ECO:0007669"/>
    <property type="project" value="UniProtKB-KW"/>
</dbReference>
<feature type="transmembrane region" description="Helical" evidence="10">
    <location>
        <begin position="162"/>
        <end position="185"/>
    </location>
</feature>
<evidence type="ECO:0000256" key="9">
    <source>
        <dbReference type="ARBA" id="ARBA00023136"/>
    </source>
</evidence>
<evidence type="ECO:0000256" key="3">
    <source>
        <dbReference type="ARBA" id="ARBA00022448"/>
    </source>
</evidence>
<feature type="transmembrane region" description="Helical" evidence="10">
    <location>
        <begin position="206"/>
        <end position="224"/>
    </location>
</feature>
<dbReference type="Gene3D" id="1.10.3720.10">
    <property type="entry name" value="MetI-like"/>
    <property type="match status" value="1"/>
</dbReference>
<dbReference type="Proteomes" id="UP000294820">
    <property type="component" value="Chromosome 1"/>
</dbReference>
<dbReference type="KEGG" id="daq:DAQ1742_04220"/>
<dbReference type="GO" id="GO:0043190">
    <property type="term" value="C:ATP-binding cassette (ABC) transporter complex"/>
    <property type="evidence" value="ECO:0007669"/>
    <property type="project" value="InterPro"/>
</dbReference>
<dbReference type="InterPro" id="IPR010065">
    <property type="entry name" value="AA_ABC_transptr_permease_3TM"/>
</dbReference>
<sequence length="377" mass="42042">MKEGIMSFSSALSPAGGPLQRGWRWSREKLFSSLPQTLLTLLLLALIILAAQRIIRWGIIDAVWHTTDPAVCRAAAGACWAVIVEKHRPILFGLYPYDQHWRLVVAMMLYFLTLGLSLMPRYWRSRVLLPLWTLSIVLMAILMKGGVFGLKPVPSSEWGGLPLTILLFSGTVVIGMPASVLLALGRRSPLPFLRGLSVMFIEGLRGVPLITILFVAVNVFPLFLPPGLEINKLLRIVIGIALFFACYQAEVIRGGLQSIPRGQYEAAAVLNLGYWHTTTRIILPQALRICLPGMVNHIIAAMKNTSFVIIIGLFDMLTATSSVMQDPLWRRYYLETYLFIATVYLLFGFLLSRYALWLEKRIDAGRTPETLNAGATS</sequence>
<dbReference type="SUPFAM" id="SSF161098">
    <property type="entry name" value="MetI-like"/>
    <property type="match status" value="1"/>
</dbReference>
<keyword evidence="8 10" id="KW-1133">Transmembrane helix</keyword>
<keyword evidence="7" id="KW-0029">Amino-acid transport</keyword>
<keyword evidence="3 10" id="KW-0813">Transport</keyword>
<reference evidence="12 13" key="1">
    <citation type="submission" date="2016-09" db="EMBL/GenBank/DDBJ databases">
        <authorList>
            <person name="Reverchon S."/>
            <person name="Nasser W."/>
            <person name="Leonard S."/>
            <person name="Brochier C."/>
            <person name="Duprey A."/>
        </authorList>
    </citation>
    <scope>NUCLEOTIDE SEQUENCE [LARGE SCALE GENOMIC DNA]</scope>
    <source>
        <strain evidence="12 13">174/2</strain>
    </source>
</reference>
<evidence type="ECO:0000256" key="5">
    <source>
        <dbReference type="ARBA" id="ARBA00022519"/>
    </source>
</evidence>
<evidence type="ECO:0000313" key="13">
    <source>
        <dbReference type="Proteomes" id="UP000294820"/>
    </source>
</evidence>
<feature type="transmembrane region" description="Helical" evidence="10">
    <location>
        <begin position="307"/>
        <end position="324"/>
    </location>
</feature>
<dbReference type="InterPro" id="IPR000515">
    <property type="entry name" value="MetI-like"/>
</dbReference>
<evidence type="ECO:0000256" key="10">
    <source>
        <dbReference type="RuleBase" id="RU363032"/>
    </source>
</evidence>
<keyword evidence="6 10" id="KW-0812">Transmembrane</keyword>
<feature type="transmembrane region" description="Helical" evidence="10">
    <location>
        <begin position="336"/>
        <end position="356"/>
    </location>
</feature>
<feature type="transmembrane region" description="Helical" evidence="10">
    <location>
        <begin position="30"/>
        <end position="51"/>
    </location>
</feature>
<evidence type="ECO:0000256" key="6">
    <source>
        <dbReference type="ARBA" id="ARBA00022692"/>
    </source>
</evidence>
<evidence type="ECO:0000256" key="8">
    <source>
        <dbReference type="ARBA" id="ARBA00022989"/>
    </source>
</evidence>
<proteinExistence type="inferred from homology"/>
<gene>
    <name evidence="12" type="primary">aapM</name>
    <name evidence="12" type="ORF">DAQ1742_04220</name>
</gene>
<feature type="transmembrane region" description="Helical" evidence="10">
    <location>
        <begin position="131"/>
        <end position="150"/>
    </location>
</feature>
<dbReference type="EMBL" id="LT615367">
    <property type="protein sequence ID" value="SLM64983.1"/>
    <property type="molecule type" value="Genomic_DNA"/>
</dbReference>
<evidence type="ECO:0000256" key="2">
    <source>
        <dbReference type="ARBA" id="ARBA00010072"/>
    </source>
</evidence>
<dbReference type="NCBIfam" id="TIGR01726">
    <property type="entry name" value="HEQRo_perm_3TM"/>
    <property type="match status" value="1"/>
</dbReference>
<dbReference type="AlphaFoldDB" id="A0A375AFZ7"/>
<name>A0A375AFZ7_9GAMM</name>
<feature type="domain" description="ABC transmembrane type-1" evidence="11">
    <location>
        <begin position="161"/>
        <end position="355"/>
    </location>
</feature>
<dbReference type="InterPro" id="IPR043429">
    <property type="entry name" value="ArtM/GltK/GlnP/TcyL/YhdX-like"/>
</dbReference>
<accession>A0A375AFZ7</accession>
<protein>
    <submittedName>
        <fullName evidence="12">Amino-acid transporter subunit membrane component of ABC superfamily</fullName>
    </submittedName>
</protein>
<dbReference type="PANTHER" id="PTHR30614">
    <property type="entry name" value="MEMBRANE COMPONENT OF AMINO ACID ABC TRANSPORTER"/>
    <property type="match status" value="1"/>
</dbReference>
<dbReference type="PROSITE" id="PS50928">
    <property type="entry name" value="ABC_TM1"/>
    <property type="match status" value="1"/>
</dbReference>
<dbReference type="PANTHER" id="PTHR30614:SF41">
    <property type="entry name" value="INNER MEMBRANE AMINO-ACID ABC TRANSPORTER PERMEASE PROTEIN YHDY"/>
    <property type="match status" value="1"/>
</dbReference>
<dbReference type="CDD" id="cd06261">
    <property type="entry name" value="TM_PBP2"/>
    <property type="match status" value="1"/>
</dbReference>
<comment type="similarity">
    <text evidence="2">Belongs to the binding-protein-dependent transport system permease family. HisMQ subfamily.</text>
</comment>
<keyword evidence="4" id="KW-1003">Cell membrane</keyword>
<comment type="subcellular location">
    <subcellularLocation>
        <location evidence="1">Cell inner membrane</location>
        <topology evidence="1">Multi-pass membrane protein</topology>
    </subcellularLocation>
    <subcellularLocation>
        <location evidence="10">Cell membrane</location>
        <topology evidence="10">Multi-pass membrane protein</topology>
    </subcellularLocation>
</comment>
<organism evidence="12 13">
    <name type="scientific">Dickeya aquatica</name>
    <dbReference type="NCBI Taxonomy" id="1401087"/>
    <lineage>
        <taxon>Bacteria</taxon>
        <taxon>Pseudomonadati</taxon>
        <taxon>Pseudomonadota</taxon>
        <taxon>Gammaproteobacteria</taxon>
        <taxon>Enterobacterales</taxon>
        <taxon>Pectobacteriaceae</taxon>
        <taxon>Dickeya</taxon>
    </lineage>
</organism>
<feature type="transmembrane region" description="Helical" evidence="10">
    <location>
        <begin position="101"/>
        <end position="119"/>
    </location>
</feature>
<dbReference type="GO" id="GO:0022857">
    <property type="term" value="F:transmembrane transporter activity"/>
    <property type="evidence" value="ECO:0007669"/>
    <property type="project" value="InterPro"/>
</dbReference>
<keyword evidence="5" id="KW-0997">Cell inner membrane</keyword>
<keyword evidence="9 10" id="KW-0472">Membrane</keyword>
<dbReference type="InterPro" id="IPR035906">
    <property type="entry name" value="MetI-like_sf"/>
</dbReference>
<evidence type="ECO:0000256" key="7">
    <source>
        <dbReference type="ARBA" id="ARBA00022970"/>
    </source>
</evidence>
<keyword evidence="13" id="KW-1185">Reference proteome</keyword>
<dbReference type="Pfam" id="PF00528">
    <property type="entry name" value="BPD_transp_1"/>
    <property type="match status" value="1"/>
</dbReference>
<evidence type="ECO:0000313" key="12">
    <source>
        <dbReference type="EMBL" id="SLM64983.1"/>
    </source>
</evidence>
<evidence type="ECO:0000259" key="11">
    <source>
        <dbReference type="PROSITE" id="PS50928"/>
    </source>
</evidence>